<evidence type="ECO:0000313" key="4">
    <source>
        <dbReference type="EMBL" id="MDC8772610.1"/>
    </source>
</evidence>
<feature type="domain" description="Ketoreductase" evidence="3">
    <location>
        <begin position="16"/>
        <end position="198"/>
    </location>
</feature>
<dbReference type="InterPro" id="IPR036291">
    <property type="entry name" value="NAD(P)-bd_dom_sf"/>
</dbReference>
<protein>
    <submittedName>
        <fullName evidence="4">SDR family NAD(P)-dependent oxidoreductase</fullName>
    </submittedName>
</protein>
<dbReference type="SMART" id="SM00822">
    <property type="entry name" value="PKS_KR"/>
    <property type="match status" value="1"/>
</dbReference>
<dbReference type="Gene3D" id="3.40.50.720">
    <property type="entry name" value="NAD(P)-binding Rossmann-like Domain"/>
    <property type="match status" value="1"/>
</dbReference>
<sequence length="257" mass="27700">MHSNTYLCTSAARPTQLWLVTGASSGLGRAIALQLAESGQQVIAWGRDAARLADLQASHPSIVATARHDLGRIGDLEQVGLDTVRQWPGLNGIVHCAGIQHELLLETPGYGAADIEAELLVNLAAPIELTRALLPHLQRQASAHIVFVTSALAHVPKRRSATYNASKAGLSAFACSLRAQLRGKRVKVSELIPPLVDTPMTAGRGGKHKLAPAVVARSLLRALRSRRPPAQIWVGPARWLPWLLRLAPTTIKQVFLR</sequence>
<evidence type="ECO:0000256" key="2">
    <source>
        <dbReference type="ARBA" id="ARBA00023002"/>
    </source>
</evidence>
<dbReference type="PROSITE" id="PS00061">
    <property type="entry name" value="ADH_SHORT"/>
    <property type="match status" value="1"/>
</dbReference>
<comment type="similarity">
    <text evidence="1">Belongs to the short-chain dehydrogenases/reductases (SDR) family.</text>
</comment>
<dbReference type="Pfam" id="PF00106">
    <property type="entry name" value="adh_short"/>
    <property type="match status" value="1"/>
</dbReference>
<dbReference type="InterPro" id="IPR020904">
    <property type="entry name" value="Sc_DH/Rdtase_CS"/>
</dbReference>
<comment type="caution">
    <text evidence="4">The sequence shown here is derived from an EMBL/GenBank/DDBJ whole genome shotgun (WGS) entry which is preliminary data.</text>
</comment>
<accession>A0ABT5KFB2</accession>
<name>A0ABT5KFB2_9BURK</name>
<dbReference type="PANTHER" id="PTHR44196:SF1">
    <property type="entry name" value="DEHYDROGENASE_REDUCTASE SDR FAMILY MEMBER 7B"/>
    <property type="match status" value="1"/>
</dbReference>
<dbReference type="Proteomes" id="UP001221189">
    <property type="component" value="Unassembled WGS sequence"/>
</dbReference>
<reference evidence="4 5" key="1">
    <citation type="submission" date="2022-10" db="EMBL/GenBank/DDBJ databases">
        <title>Paucibacter sp. hw1 Genome sequencing.</title>
        <authorList>
            <person name="Park S."/>
        </authorList>
    </citation>
    <scope>NUCLEOTIDE SEQUENCE [LARGE SCALE GENOMIC DNA]</scope>
    <source>
        <strain evidence="5">hw1</strain>
    </source>
</reference>
<proteinExistence type="inferred from homology"/>
<dbReference type="InterPro" id="IPR002347">
    <property type="entry name" value="SDR_fam"/>
</dbReference>
<dbReference type="InterPro" id="IPR057326">
    <property type="entry name" value="KR_dom"/>
</dbReference>
<evidence type="ECO:0000313" key="5">
    <source>
        <dbReference type="Proteomes" id="UP001221189"/>
    </source>
</evidence>
<dbReference type="SUPFAM" id="SSF51735">
    <property type="entry name" value="NAD(P)-binding Rossmann-fold domains"/>
    <property type="match status" value="1"/>
</dbReference>
<dbReference type="PANTHER" id="PTHR44196">
    <property type="entry name" value="DEHYDROGENASE/REDUCTASE SDR FAMILY MEMBER 7B"/>
    <property type="match status" value="1"/>
</dbReference>
<dbReference type="RefSeq" id="WP_273600792.1">
    <property type="nucleotide sequence ID" value="NZ_JAQQXT010000007.1"/>
</dbReference>
<organism evidence="4 5">
    <name type="scientific">Roseateles albus</name>
    <dbReference type="NCBI Taxonomy" id="2987525"/>
    <lineage>
        <taxon>Bacteria</taxon>
        <taxon>Pseudomonadati</taxon>
        <taxon>Pseudomonadota</taxon>
        <taxon>Betaproteobacteria</taxon>
        <taxon>Burkholderiales</taxon>
        <taxon>Sphaerotilaceae</taxon>
        <taxon>Roseateles</taxon>
    </lineage>
</organism>
<dbReference type="EMBL" id="JAQQXT010000007">
    <property type="protein sequence ID" value="MDC8772610.1"/>
    <property type="molecule type" value="Genomic_DNA"/>
</dbReference>
<gene>
    <name evidence="4" type="ORF">PRZ03_13585</name>
</gene>
<evidence type="ECO:0000256" key="1">
    <source>
        <dbReference type="ARBA" id="ARBA00006484"/>
    </source>
</evidence>
<keyword evidence="5" id="KW-1185">Reference proteome</keyword>
<dbReference type="PRINTS" id="PR00081">
    <property type="entry name" value="GDHRDH"/>
</dbReference>
<evidence type="ECO:0000259" key="3">
    <source>
        <dbReference type="SMART" id="SM00822"/>
    </source>
</evidence>
<keyword evidence="2" id="KW-0560">Oxidoreductase</keyword>